<dbReference type="InParanoid" id="C3ZZM3"/>
<organism>
    <name type="scientific">Branchiostoma floridae</name>
    <name type="common">Florida lancelet</name>
    <name type="synonym">Amphioxus</name>
    <dbReference type="NCBI Taxonomy" id="7739"/>
    <lineage>
        <taxon>Eukaryota</taxon>
        <taxon>Metazoa</taxon>
        <taxon>Chordata</taxon>
        <taxon>Cephalochordata</taxon>
        <taxon>Leptocardii</taxon>
        <taxon>Amphioxiformes</taxon>
        <taxon>Branchiostomatidae</taxon>
        <taxon>Branchiostoma</taxon>
    </lineage>
</organism>
<dbReference type="STRING" id="7739.C3ZZM3"/>
<dbReference type="PROSITE" id="PS01186">
    <property type="entry name" value="EGF_2"/>
    <property type="match status" value="1"/>
</dbReference>
<name>C3ZZM3_BRAFL</name>
<dbReference type="EMBL" id="GG666758">
    <property type="protein sequence ID" value="EEN42013.1"/>
    <property type="molecule type" value="Genomic_DNA"/>
</dbReference>
<dbReference type="PROSITE" id="PS00022">
    <property type="entry name" value="EGF_1"/>
    <property type="match status" value="1"/>
</dbReference>
<reference evidence="3" key="1">
    <citation type="journal article" date="2008" name="Nature">
        <title>The amphioxus genome and the evolution of the chordate karyotype.</title>
        <authorList>
            <consortium name="US DOE Joint Genome Institute (JGI-PGF)"/>
            <person name="Putnam N.H."/>
            <person name="Butts T."/>
            <person name="Ferrier D.E.K."/>
            <person name="Furlong R.F."/>
            <person name="Hellsten U."/>
            <person name="Kawashima T."/>
            <person name="Robinson-Rechavi M."/>
            <person name="Shoguchi E."/>
            <person name="Terry A."/>
            <person name="Yu J.-K."/>
            <person name="Benito-Gutierrez E.L."/>
            <person name="Dubchak I."/>
            <person name="Garcia-Fernandez J."/>
            <person name="Gibson-Brown J.J."/>
            <person name="Grigoriev I.V."/>
            <person name="Horton A.C."/>
            <person name="de Jong P.J."/>
            <person name="Jurka J."/>
            <person name="Kapitonov V.V."/>
            <person name="Kohara Y."/>
            <person name="Kuroki Y."/>
            <person name="Lindquist E."/>
            <person name="Lucas S."/>
            <person name="Osoegawa K."/>
            <person name="Pennacchio L.A."/>
            <person name="Salamov A.A."/>
            <person name="Satou Y."/>
            <person name="Sauka-Spengler T."/>
            <person name="Schmutz J."/>
            <person name="Shin-I T."/>
            <person name="Toyoda A."/>
            <person name="Bronner-Fraser M."/>
            <person name="Fujiyama A."/>
            <person name="Holland L.Z."/>
            <person name="Holland P.W.H."/>
            <person name="Satoh N."/>
            <person name="Rokhsar D.S."/>
        </authorList>
    </citation>
    <scope>NUCLEOTIDE SEQUENCE [LARGE SCALE GENOMIC DNA]</scope>
    <source>
        <strain evidence="3">S238N-H82</strain>
        <tissue evidence="3">Testes</tissue>
    </source>
</reference>
<feature type="domain" description="EGF-like" evidence="1 2">
    <location>
        <begin position="161"/>
        <end position="172"/>
    </location>
</feature>
<dbReference type="InterPro" id="IPR000742">
    <property type="entry name" value="EGF"/>
</dbReference>
<sequence length="291" mass="31701">MQTLFSDWTGFSAVRTGQGFLLSGLNRVFCCPDWTGFSAVRTGQGFLLSGLDRVFCCPDWTGFSAVRTGQGFLLSGLDRVFCCPDWTGSSRRQPFQDGTWLREAAQFSDQCDQQCHRCSGEYGAVGKAYDNLGTSCREKCSWRTTSNNCYPGTCPTTPSTCTCTSGFGGAHCRTISADSSLMYCLAALSRNHDRIDANCLENTVKYTNMNPTTITVDWRGHFTPSVPNRPAYVQSHALGLIAGGFNAKLVRGSTTVRNDRGTCSSAASRDNPIQMDCEQSIHATGPFNHGD</sequence>
<gene>
    <name evidence="3" type="ORF">BRAFLDRAFT_110230</name>
</gene>
<protein>
    <recommendedName>
        <fullName evidence="1 2">EGF-like domain-containing protein</fullName>
    </recommendedName>
</protein>
<feature type="non-terminal residue" evidence="3">
    <location>
        <position position="291"/>
    </location>
</feature>
<dbReference type="AlphaFoldDB" id="C3ZZM3"/>
<evidence type="ECO:0000259" key="2">
    <source>
        <dbReference type="PROSITE" id="PS01186"/>
    </source>
</evidence>
<evidence type="ECO:0000313" key="3">
    <source>
        <dbReference type="EMBL" id="EEN42013.1"/>
    </source>
</evidence>
<evidence type="ECO:0000259" key="1">
    <source>
        <dbReference type="PROSITE" id="PS00022"/>
    </source>
</evidence>
<accession>C3ZZM3</accession>
<proteinExistence type="predicted"/>